<feature type="transmembrane region" description="Helical" evidence="6">
    <location>
        <begin position="165"/>
        <end position="186"/>
    </location>
</feature>
<dbReference type="GeneID" id="106812377"/>
<feature type="transmembrane region" description="Helical" evidence="6">
    <location>
        <begin position="67"/>
        <end position="87"/>
    </location>
</feature>
<gene>
    <name evidence="10" type="primary">LOC106812377</name>
</gene>
<dbReference type="InterPro" id="IPR002645">
    <property type="entry name" value="STAS_dom"/>
</dbReference>
<dbReference type="PROSITE" id="PS50801">
    <property type="entry name" value="STAS"/>
    <property type="match status" value="1"/>
</dbReference>
<feature type="domain" description="STAS" evidence="8">
    <location>
        <begin position="262"/>
        <end position="379"/>
    </location>
</feature>
<proteinExistence type="predicted"/>
<dbReference type="Gene3D" id="3.30.750.24">
    <property type="entry name" value="STAS domain"/>
    <property type="match status" value="1"/>
</dbReference>
<feature type="transmembrane region" description="Helical" evidence="6">
    <location>
        <begin position="138"/>
        <end position="158"/>
    </location>
</feature>
<organism evidence="9 10">
    <name type="scientific">Priapulus caudatus</name>
    <name type="common">Priapulid worm</name>
    <dbReference type="NCBI Taxonomy" id="37621"/>
    <lineage>
        <taxon>Eukaryota</taxon>
        <taxon>Metazoa</taxon>
        <taxon>Ecdysozoa</taxon>
        <taxon>Scalidophora</taxon>
        <taxon>Priapulida</taxon>
        <taxon>Priapulimorpha</taxon>
        <taxon>Priapulimorphida</taxon>
        <taxon>Priapulidae</taxon>
        <taxon>Priapulus</taxon>
    </lineage>
</organism>
<evidence type="ECO:0000259" key="8">
    <source>
        <dbReference type="PROSITE" id="PS50801"/>
    </source>
</evidence>
<evidence type="ECO:0000256" key="4">
    <source>
        <dbReference type="ARBA" id="ARBA00023136"/>
    </source>
</evidence>
<keyword evidence="3 6" id="KW-1133">Transmembrane helix</keyword>
<reference evidence="10" key="1">
    <citation type="submission" date="2025-08" db="UniProtKB">
        <authorList>
            <consortium name="RefSeq"/>
        </authorList>
    </citation>
    <scope>IDENTIFICATION</scope>
</reference>
<dbReference type="Pfam" id="PF01740">
    <property type="entry name" value="STAS"/>
    <property type="match status" value="1"/>
</dbReference>
<feature type="chain" id="PRO_5046688135" evidence="7">
    <location>
        <begin position="20"/>
        <end position="399"/>
    </location>
</feature>
<evidence type="ECO:0000313" key="9">
    <source>
        <dbReference type="Proteomes" id="UP000695022"/>
    </source>
</evidence>
<evidence type="ECO:0000256" key="3">
    <source>
        <dbReference type="ARBA" id="ARBA00022989"/>
    </source>
</evidence>
<evidence type="ECO:0000256" key="1">
    <source>
        <dbReference type="ARBA" id="ARBA00004141"/>
    </source>
</evidence>
<evidence type="ECO:0000256" key="7">
    <source>
        <dbReference type="SAM" id="SignalP"/>
    </source>
</evidence>
<dbReference type="Proteomes" id="UP000695022">
    <property type="component" value="Unplaced"/>
</dbReference>
<dbReference type="SUPFAM" id="SSF52091">
    <property type="entry name" value="SpoIIaa-like"/>
    <property type="match status" value="1"/>
</dbReference>
<feature type="signal peptide" evidence="7">
    <location>
        <begin position="1"/>
        <end position="19"/>
    </location>
</feature>
<dbReference type="PANTHER" id="PTHR11814">
    <property type="entry name" value="SULFATE TRANSPORTER"/>
    <property type="match status" value="1"/>
</dbReference>
<comment type="subcellular location">
    <subcellularLocation>
        <location evidence="1">Membrane</location>
        <topology evidence="1">Multi-pass membrane protein</topology>
    </subcellularLocation>
</comment>
<feature type="transmembrane region" description="Helical" evidence="6">
    <location>
        <begin position="99"/>
        <end position="118"/>
    </location>
</feature>
<keyword evidence="2 6" id="KW-0812">Transmembrane</keyword>
<dbReference type="Pfam" id="PF00916">
    <property type="entry name" value="Sulfate_transp"/>
    <property type="match status" value="1"/>
</dbReference>
<evidence type="ECO:0000256" key="2">
    <source>
        <dbReference type="ARBA" id="ARBA00022692"/>
    </source>
</evidence>
<dbReference type="InterPro" id="IPR011547">
    <property type="entry name" value="SLC26A/SulP_dom"/>
</dbReference>
<feature type="region of interest" description="Disordered" evidence="5">
    <location>
        <begin position="239"/>
        <end position="258"/>
    </location>
</feature>
<name>A0ABM1EHQ1_PRICU</name>
<protein>
    <submittedName>
        <fullName evidence="10">Sodium-independent sulfate anion transporter-like</fullName>
    </submittedName>
</protein>
<sequence length="399" mass="42426">MSRARNAVIVLIAAVIAYALEVAQRDPFTLTGEVNAGLPPFKPPNFYITDGNVTIGPSKMLSQLGSGLAVVPLIGILESIVIAKAFARKNRYKIDPTQELLALGLANILGSFVSAYPVTGSFSRTAVNSQSGVKTPAGGILTGVLALLALSFLSAAFTYIPQATLAAIIICAVASMFEYEIVAKIWRTKKLDLVPLFVTFLACLGLGIEYGIMAGVGVSLIFLLYNMARPGLRVTDAGGSIAEHGEAPPPPDSTSDAANHNVAVDEKREGGVLVMRPEQSFYFPATQNIADAVIKQSRQNDIPNPVIFDCSHISGMDFTSVQALERITEDFKSISQPIVFINLSQELLDQLARARIKNFVHRSSTSEAMIAIHDASAANGGLESFTSDPLMEGPGVSKA</sequence>
<feature type="transmembrane region" description="Helical" evidence="6">
    <location>
        <begin position="198"/>
        <end position="225"/>
    </location>
</feature>
<evidence type="ECO:0000313" key="10">
    <source>
        <dbReference type="RefSeq" id="XP_014671722.1"/>
    </source>
</evidence>
<keyword evidence="4 6" id="KW-0472">Membrane</keyword>
<evidence type="ECO:0000256" key="6">
    <source>
        <dbReference type="SAM" id="Phobius"/>
    </source>
</evidence>
<evidence type="ECO:0000256" key="5">
    <source>
        <dbReference type="SAM" id="MobiDB-lite"/>
    </source>
</evidence>
<accession>A0ABM1EHQ1</accession>
<dbReference type="CDD" id="cd07042">
    <property type="entry name" value="STAS_SulP_like_sulfate_transporter"/>
    <property type="match status" value="1"/>
</dbReference>
<dbReference type="InterPro" id="IPR036513">
    <property type="entry name" value="STAS_dom_sf"/>
</dbReference>
<dbReference type="RefSeq" id="XP_014671722.1">
    <property type="nucleotide sequence ID" value="XM_014816236.1"/>
</dbReference>
<keyword evidence="9" id="KW-1185">Reference proteome</keyword>
<dbReference type="InterPro" id="IPR001902">
    <property type="entry name" value="SLC26A/SulP_fam"/>
</dbReference>
<keyword evidence="7" id="KW-0732">Signal</keyword>